<protein>
    <submittedName>
        <fullName evidence="2">Uncharacterized protein</fullName>
    </submittedName>
</protein>
<gene>
    <name evidence="2" type="ORF">AsFPU1_0160</name>
</gene>
<keyword evidence="3" id="KW-1185">Reference proteome</keyword>
<dbReference type="OrthoDB" id="427287at2"/>
<keyword evidence="1" id="KW-0812">Transmembrane</keyword>
<dbReference type="EMBL" id="BDQK01000001">
    <property type="protein sequence ID" value="GBF78771.1"/>
    <property type="molecule type" value="Genomic_DNA"/>
</dbReference>
<comment type="caution">
    <text evidence="2">The sequence shown here is derived from an EMBL/GenBank/DDBJ whole genome shotgun (WGS) entry which is preliminary data.</text>
</comment>
<dbReference type="Proteomes" id="UP000287247">
    <property type="component" value="Unassembled WGS sequence"/>
</dbReference>
<keyword evidence="1" id="KW-1133">Transmembrane helix</keyword>
<dbReference type="AlphaFoldDB" id="A0A401IC21"/>
<evidence type="ECO:0000256" key="1">
    <source>
        <dbReference type="SAM" id="Phobius"/>
    </source>
</evidence>
<feature type="transmembrane region" description="Helical" evidence="1">
    <location>
        <begin position="52"/>
        <end position="71"/>
    </location>
</feature>
<reference evidence="3" key="1">
    <citation type="submission" date="2017-05" db="EMBL/GenBank/DDBJ databases">
        <title>Physiological properties and genetic analysis related to exopolysaccharide production of fresh-water unicellular cyanobacterium Aphanothece sacrum, Suizenji Nori, that has been cultured as a food source in Japan.</title>
        <authorList>
            <person name="Kanesaki Y."/>
            <person name="Yoshikawa S."/>
            <person name="Ohki K."/>
        </authorList>
    </citation>
    <scope>NUCLEOTIDE SEQUENCE [LARGE SCALE GENOMIC DNA]</scope>
    <source>
        <strain evidence="3">FPU1</strain>
    </source>
</reference>
<name>A0A401IC21_APHSA</name>
<keyword evidence="1" id="KW-0472">Membrane</keyword>
<proteinExistence type="predicted"/>
<dbReference type="RefSeq" id="WP_124969743.1">
    <property type="nucleotide sequence ID" value="NZ_BDQK01000001.1"/>
</dbReference>
<organism evidence="2 3">
    <name type="scientific">Aphanothece sacrum FPU1</name>
    <dbReference type="NCBI Taxonomy" id="1920663"/>
    <lineage>
        <taxon>Bacteria</taxon>
        <taxon>Bacillati</taxon>
        <taxon>Cyanobacteriota</taxon>
        <taxon>Cyanophyceae</taxon>
        <taxon>Oscillatoriophycideae</taxon>
        <taxon>Chroococcales</taxon>
        <taxon>Aphanothecaceae</taxon>
        <taxon>Aphanothece</taxon>
    </lineage>
</organism>
<accession>A0A401IC21</accession>
<sequence>MKETFLTWLNRLLVADVFLVLFAFLWFAVAVIGHSIGFPLGFDLWYKLWQPVFNPAIGILFLGAFLSWLIGKISKQFDTNSN</sequence>
<evidence type="ECO:0000313" key="3">
    <source>
        <dbReference type="Proteomes" id="UP000287247"/>
    </source>
</evidence>
<evidence type="ECO:0000313" key="2">
    <source>
        <dbReference type="EMBL" id="GBF78771.1"/>
    </source>
</evidence>
<feature type="transmembrane region" description="Helical" evidence="1">
    <location>
        <begin position="12"/>
        <end position="32"/>
    </location>
</feature>